<dbReference type="Proteomes" id="UP000006727">
    <property type="component" value="Chromosome 20"/>
</dbReference>
<reference evidence="1" key="3">
    <citation type="submission" date="2020-12" db="UniProtKB">
        <authorList>
            <consortium name="EnsemblPlants"/>
        </authorList>
    </citation>
    <scope>IDENTIFICATION</scope>
</reference>
<dbReference type="InParanoid" id="A0A7I3ZF66"/>
<dbReference type="EnsemblPlants" id="Pp3c20_7260V3.1">
    <property type="protein sequence ID" value="PAC:32947966.CDS.1"/>
    <property type="gene ID" value="Pp3c20_7260"/>
</dbReference>
<protein>
    <submittedName>
        <fullName evidence="1">Uncharacterized protein</fullName>
    </submittedName>
</protein>
<organism evidence="1 2">
    <name type="scientific">Physcomitrium patens</name>
    <name type="common">Spreading-leaved earth moss</name>
    <name type="synonym">Physcomitrella patens</name>
    <dbReference type="NCBI Taxonomy" id="3218"/>
    <lineage>
        <taxon>Eukaryota</taxon>
        <taxon>Viridiplantae</taxon>
        <taxon>Streptophyta</taxon>
        <taxon>Embryophyta</taxon>
        <taxon>Bryophyta</taxon>
        <taxon>Bryophytina</taxon>
        <taxon>Bryopsida</taxon>
        <taxon>Funariidae</taxon>
        <taxon>Funariales</taxon>
        <taxon>Funariaceae</taxon>
        <taxon>Physcomitrium</taxon>
    </lineage>
</organism>
<keyword evidence="2" id="KW-1185">Reference proteome</keyword>
<dbReference type="Gramene" id="Pp3c20_7260V3.1">
    <property type="protein sequence ID" value="PAC:32947966.CDS.1"/>
    <property type="gene ID" value="Pp3c20_7260"/>
</dbReference>
<accession>A0A7I3ZF66</accession>
<reference evidence="1 2" key="1">
    <citation type="journal article" date="2008" name="Science">
        <title>The Physcomitrella genome reveals evolutionary insights into the conquest of land by plants.</title>
        <authorList>
            <person name="Rensing S."/>
            <person name="Lang D."/>
            <person name="Zimmer A."/>
            <person name="Terry A."/>
            <person name="Salamov A."/>
            <person name="Shapiro H."/>
            <person name="Nishiyama T."/>
            <person name="Perroud P.-F."/>
            <person name="Lindquist E."/>
            <person name="Kamisugi Y."/>
            <person name="Tanahashi T."/>
            <person name="Sakakibara K."/>
            <person name="Fujita T."/>
            <person name="Oishi K."/>
            <person name="Shin-I T."/>
            <person name="Kuroki Y."/>
            <person name="Toyoda A."/>
            <person name="Suzuki Y."/>
            <person name="Hashimoto A."/>
            <person name="Yamaguchi K."/>
            <person name="Sugano A."/>
            <person name="Kohara Y."/>
            <person name="Fujiyama A."/>
            <person name="Anterola A."/>
            <person name="Aoki S."/>
            <person name="Ashton N."/>
            <person name="Barbazuk W.B."/>
            <person name="Barker E."/>
            <person name="Bennetzen J."/>
            <person name="Bezanilla M."/>
            <person name="Blankenship R."/>
            <person name="Cho S.H."/>
            <person name="Dutcher S."/>
            <person name="Estelle M."/>
            <person name="Fawcett J.A."/>
            <person name="Gundlach H."/>
            <person name="Hanada K."/>
            <person name="Heyl A."/>
            <person name="Hicks K.A."/>
            <person name="Hugh J."/>
            <person name="Lohr M."/>
            <person name="Mayer K."/>
            <person name="Melkozernov A."/>
            <person name="Murata T."/>
            <person name="Nelson D."/>
            <person name="Pils B."/>
            <person name="Prigge M."/>
            <person name="Reiss B."/>
            <person name="Renner T."/>
            <person name="Rombauts S."/>
            <person name="Rushton P."/>
            <person name="Sanderfoot A."/>
            <person name="Schween G."/>
            <person name="Shiu S.-H."/>
            <person name="Stueber K."/>
            <person name="Theodoulou F.L."/>
            <person name="Tu H."/>
            <person name="Van de Peer Y."/>
            <person name="Verrier P.J."/>
            <person name="Waters E."/>
            <person name="Wood A."/>
            <person name="Yang L."/>
            <person name="Cove D."/>
            <person name="Cuming A."/>
            <person name="Hasebe M."/>
            <person name="Lucas S."/>
            <person name="Mishler D.B."/>
            <person name="Reski R."/>
            <person name="Grigoriev I."/>
            <person name="Quatrano R.S."/>
            <person name="Boore J.L."/>
        </authorList>
    </citation>
    <scope>NUCLEOTIDE SEQUENCE [LARGE SCALE GENOMIC DNA]</scope>
    <source>
        <strain evidence="1 2">cv. Gransden 2004</strain>
    </source>
</reference>
<dbReference type="AlphaFoldDB" id="A0A7I3ZF66"/>
<reference evidence="1 2" key="2">
    <citation type="journal article" date="2018" name="Plant J.">
        <title>The Physcomitrella patens chromosome-scale assembly reveals moss genome structure and evolution.</title>
        <authorList>
            <person name="Lang D."/>
            <person name="Ullrich K.K."/>
            <person name="Murat F."/>
            <person name="Fuchs J."/>
            <person name="Jenkins J."/>
            <person name="Haas F.B."/>
            <person name="Piednoel M."/>
            <person name="Gundlach H."/>
            <person name="Van Bel M."/>
            <person name="Meyberg R."/>
            <person name="Vives C."/>
            <person name="Morata J."/>
            <person name="Symeonidi A."/>
            <person name="Hiss M."/>
            <person name="Muchero W."/>
            <person name="Kamisugi Y."/>
            <person name="Saleh O."/>
            <person name="Blanc G."/>
            <person name="Decker E.L."/>
            <person name="van Gessel N."/>
            <person name="Grimwood J."/>
            <person name="Hayes R.D."/>
            <person name="Graham S.W."/>
            <person name="Gunter L.E."/>
            <person name="McDaniel S.F."/>
            <person name="Hoernstein S.N.W."/>
            <person name="Larsson A."/>
            <person name="Li F.W."/>
            <person name="Perroud P.F."/>
            <person name="Phillips J."/>
            <person name="Ranjan P."/>
            <person name="Rokshar D.S."/>
            <person name="Rothfels C.J."/>
            <person name="Schneider L."/>
            <person name="Shu S."/>
            <person name="Stevenson D.W."/>
            <person name="Thummler F."/>
            <person name="Tillich M."/>
            <person name="Villarreal Aguilar J.C."/>
            <person name="Widiez T."/>
            <person name="Wong G.K."/>
            <person name="Wymore A."/>
            <person name="Zhang Y."/>
            <person name="Zimmer A.D."/>
            <person name="Quatrano R.S."/>
            <person name="Mayer K.F.X."/>
            <person name="Goodstein D."/>
            <person name="Casacuberta J.M."/>
            <person name="Vandepoele K."/>
            <person name="Reski R."/>
            <person name="Cuming A.C."/>
            <person name="Tuskan G.A."/>
            <person name="Maumus F."/>
            <person name="Salse J."/>
            <person name="Schmutz J."/>
            <person name="Rensing S.A."/>
        </authorList>
    </citation>
    <scope>NUCLEOTIDE SEQUENCE [LARGE SCALE GENOMIC DNA]</scope>
    <source>
        <strain evidence="1 2">cv. Gransden 2004</strain>
    </source>
</reference>
<dbReference type="EMBL" id="ABEU02000020">
    <property type="status" value="NOT_ANNOTATED_CDS"/>
    <property type="molecule type" value="Genomic_DNA"/>
</dbReference>
<name>A0A7I3ZF66_PHYPA</name>
<sequence>SLRDLHYLHGLRGLHNPQSLRGLQHLRGLQRRLHSGFASSLYGFGSEDAECDGDLLRYAIVCQDCEGGVSSETRMRKPSETAESVCRWLFVRLIVVEGLEEVKQGETWRSDWAVLAAERFQVAIL</sequence>
<evidence type="ECO:0000313" key="1">
    <source>
        <dbReference type="EnsemblPlants" id="PAC:32947966.CDS.1"/>
    </source>
</evidence>
<evidence type="ECO:0000313" key="2">
    <source>
        <dbReference type="Proteomes" id="UP000006727"/>
    </source>
</evidence>
<proteinExistence type="predicted"/>